<name>A0A8T0ICP3_CERPU</name>
<dbReference type="AlphaFoldDB" id="A0A8T0ICP3"/>
<sequence length="100" mass="10721">MDTGTGVGATGVGVVLVAGTGGALCAAGVAMAVCEVEKLQNYLKVLRLQQEPETFLGGSSFWRRFHAAPLNIWSSKVVSYSVVTSILMDLIPHLRFIYTF</sequence>
<gene>
    <name evidence="2" type="ORF">KC19_4G186600</name>
</gene>
<keyword evidence="1" id="KW-1133">Transmembrane helix</keyword>
<reference evidence="2" key="1">
    <citation type="submission" date="2020-06" db="EMBL/GenBank/DDBJ databases">
        <title>WGS assembly of Ceratodon purpureus strain R40.</title>
        <authorList>
            <person name="Carey S.B."/>
            <person name="Jenkins J."/>
            <person name="Shu S."/>
            <person name="Lovell J.T."/>
            <person name="Sreedasyam A."/>
            <person name="Maumus F."/>
            <person name="Tiley G.P."/>
            <person name="Fernandez-Pozo N."/>
            <person name="Barry K."/>
            <person name="Chen C."/>
            <person name="Wang M."/>
            <person name="Lipzen A."/>
            <person name="Daum C."/>
            <person name="Saski C.A."/>
            <person name="Payton A.C."/>
            <person name="Mcbreen J.C."/>
            <person name="Conrad R.E."/>
            <person name="Kollar L.M."/>
            <person name="Olsson S."/>
            <person name="Huttunen S."/>
            <person name="Landis J.B."/>
            <person name="Wickett N.J."/>
            <person name="Johnson M.G."/>
            <person name="Rensing S.A."/>
            <person name="Grimwood J."/>
            <person name="Schmutz J."/>
            <person name="Mcdaniel S.F."/>
        </authorList>
    </citation>
    <scope>NUCLEOTIDE SEQUENCE</scope>
    <source>
        <strain evidence="2">R40</strain>
    </source>
</reference>
<keyword evidence="3" id="KW-1185">Reference proteome</keyword>
<organism evidence="2 3">
    <name type="scientific">Ceratodon purpureus</name>
    <name type="common">Fire moss</name>
    <name type="synonym">Dicranum purpureum</name>
    <dbReference type="NCBI Taxonomy" id="3225"/>
    <lineage>
        <taxon>Eukaryota</taxon>
        <taxon>Viridiplantae</taxon>
        <taxon>Streptophyta</taxon>
        <taxon>Embryophyta</taxon>
        <taxon>Bryophyta</taxon>
        <taxon>Bryophytina</taxon>
        <taxon>Bryopsida</taxon>
        <taxon>Dicranidae</taxon>
        <taxon>Pseudoditrichales</taxon>
        <taxon>Ditrichaceae</taxon>
        <taxon>Ceratodon</taxon>
    </lineage>
</organism>
<evidence type="ECO:0000313" key="2">
    <source>
        <dbReference type="EMBL" id="KAG0580611.1"/>
    </source>
</evidence>
<proteinExistence type="predicted"/>
<comment type="caution">
    <text evidence="2">The sequence shown here is derived from an EMBL/GenBank/DDBJ whole genome shotgun (WGS) entry which is preliminary data.</text>
</comment>
<feature type="transmembrane region" description="Helical" evidence="1">
    <location>
        <begin position="12"/>
        <end position="34"/>
    </location>
</feature>
<keyword evidence="1" id="KW-0472">Membrane</keyword>
<protein>
    <submittedName>
        <fullName evidence="2">Uncharacterized protein</fullName>
    </submittedName>
</protein>
<evidence type="ECO:0000313" key="3">
    <source>
        <dbReference type="Proteomes" id="UP000822688"/>
    </source>
</evidence>
<dbReference type="Proteomes" id="UP000822688">
    <property type="component" value="Chromosome 4"/>
</dbReference>
<dbReference type="EMBL" id="CM026424">
    <property type="protein sequence ID" value="KAG0580611.1"/>
    <property type="molecule type" value="Genomic_DNA"/>
</dbReference>
<accession>A0A8T0ICP3</accession>
<evidence type="ECO:0000256" key="1">
    <source>
        <dbReference type="SAM" id="Phobius"/>
    </source>
</evidence>
<keyword evidence="1" id="KW-0812">Transmembrane</keyword>